<evidence type="ECO:0000313" key="4">
    <source>
        <dbReference type="Proteomes" id="UP000663829"/>
    </source>
</evidence>
<feature type="compositionally biased region" description="Polar residues" evidence="1">
    <location>
        <begin position="8"/>
        <end position="28"/>
    </location>
</feature>
<dbReference type="Proteomes" id="UP000663829">
    <property type="component" value="Unassembled WGS sequence"/>
</dbReference>
<evidence type="ECO:0000313" key="2">
    <source>
        <dbReference type="EMBL" id="CAF1118450.1"/>
    </source>
</evidence>
<comment type="caution">
    <text evidence="2">The sequence shown here is derived from an EMBL/GenBank/DDBJ whole genome shotgun (WGS) entry which is preliminary data.</text>
</comment>
<feature type="compositionally biased region" description="Polar residues" evidence="1">
    <location>
        <begin position="113"/>
        <end position="122"/>
    </location>
</feature>
<reference evidence="2" key="1">
    <citation type="submission" date="2021-02" db="EMBL/GenBank/DDBJ databases">
        <authorList>
            <person name="Nowell W R."/>
        </authorList>
    </citation>
    <scope>NUCLEOTIDE SEQUENCE</scope>
</reference>
<evidence type="ECO:0000313" key="3">
    <source>
        <dbReference type="EMBL" id="CAF3882189.1"/>
    </source>
</evidence>
<evidence type="ECO:0000256" key="1">
    <source>
        <dbReference type="SAM" id="MobiDB-lite"/>
    </source>
</evidence>
<dbReference type="AlphaFoldDB" id="A0A814QEL8"/>
<feature type="region of interest" description="Disordered" evidence="1">
    <location>
        <begin position="1"/>
        <end position="45"/>
    </location>
</feature>
<dbReference type="EMBL" id="CAJNOQ010005973">
    <property type="protein sequence ID" value="CAF1118450.1"/>
    <property type="molecule type" value="Genomic_DNA"/>
</dbReference>
<name>A0A814QEL8_9BILA</name>
<organism evidence="2 4">
    <name type="scientific">Didymodactylos carnosus</name>
    <dbReference type="NCBI Taxonomy" id="1234261"/>
    <lineage>
        <taxon>Eukaryota</taxon>
        <taxon>Metazoa</taxon>
        <taxon>Spiralia</taxon>
        <taxon>Gnathifera</taxon>
        <taxon>Rotifera</taxon>
        <taxon>Eurotatoria</taxon>
        <taxon>Bdelloidea</taxon>
        <taxon>Philodinida</taxon>
        <taxon>Philodinidae</taxon>
        <taxon>Didymodactylos</taxon>
    </lineage>
</organism>
<feature type="region of interest" description="Disordered" evidence="1">
    <location>
        <begin position="91"/>
        <end position="122"/>
    </location>
</feature>
<protein>
    <submittedName>
        <fullName evidence="2">Uncharacterized protein</fullName>
    </submittedName>
</protein>
<proteinExistence type="predicted"/>
<sequence length="122" mass="13730">RKSFKSKYPTQKLTSQRSSENSKTTIQKPRTVEKTSPVVEEKQRAVKTDVQKSIKAITPKPTVPSSSIRFDSPDFDDKINLFIYRNSIPKPVPTLKAVPKPKSTSKSAPKTTDNNQKINKQS</sequence>
<feature type="non-terminal residue" evidence="2">
    <location>
        <position position="1"/>
    </location>
</feature>
<keyword evidence="4" id="KW-1185">Reference proteome</keyword>
<dbReference type="Proteomes" id="UP000681722">
    <property type="component" value="Unassembled WGS sequence"/>
</dbReference>
<feature type="compositionally biased region" description="Low complexity" evidence="1">
    <location>
        <begin position="96"/>
        <end position="112"/>
    </location>
</feature>
<gene>
    <name evidence="2" type="ORF">GPM918_LOCUS19572</name>
    <name evidence="3" type="ORF">SRO942_LOCUS19569</name>
</gene>
<accession>A0A814QEL8</accession>
<dbReference type="EMBL" id="CAJOBC010005973">
    <property type="protein sequence ID" value="CAF3882189.1"/>
    <property type="molecule type" value="Genomic_DNA"/>
</dbReference>